<evidence type="ECO:0000313" key="3">
    <source>
        <dbReference type="EMBL" id="QRM17057.1"/>
    </source>
</evidence>
<name>A0A1J0REH6_9VIRU</name>
<evidence type="ECO:0000313" key="2">
    <source>
        <dbReference type="EMBL" id="QRM16926.1"/>
    </source>
</evidence>
<feature type="compositionally biased region" description="Acidic residues" evidence="1">
    <location>
        <begin position="237"/>
        <end position="254"/>
    </location>
</feature>
<feature type="region of interest" description="Disordered" evidence="1">
    <location>
        <begin position="628"/>
        <end position="658"/>
    </location>
</feature>
<evidence type="ECO:0000256" key="1">
    <source>
        <dbReference type="SAM" id="MobiDB-lite"/>
    </source>
</evidence>
<accession>A0A1J0REH6</accession>
<feature type="region of interest" description="Disordered" evidence="1">
    <location>
        <begin position="196"/>
        <end position="289"/>
    </location>
</feature>
<protein>
    <submittedName>
        <fullName evidence="3">Protein ORF111</fullName>
    </submittedName>
</protein>
<sequence>MSHSDYSDSDYSDYSDSEMPSSTTLLWTGEPCAMTCDAWWRNKSLSEKPEKGGVPVPPIVRRAMRATGIKHVNTHMKPPGTQIVREDDDCPFASAPTKNIYLANTDLWLWEKAVEMRTIFTDEMLMKTPTKKLKKVVWAEAAKVVPSMRLLWQKWRSEYPDIKSIPKPADEDEIIPDWYVQLFQQQKDALLKRKPFMPFPSVDEPEEPEEDSDSELEFGDSEESGDEGEGAEKAAEFEIEDPIETDPESDDEETPASPFVANKAPQPVIDSSDDSDSEEEEEKPIHTRENLTHLEAGAFANDANWTNLRMETPGGVAVPALMARALKMYGLKGQLISKFAPLGSEKATKSSYLMNCDRLLWERALQLSATVLSDEVLLQNSVQDVRRLAAQCARDLMVDLRKLWTVWCRDYPAHKDLFPDSEEKLYDEYVETWFKDTFLQQRYALMGRSGFLPLTMPTVEEDEDEDDECEEDCDPCPFAKDESWTDMSLQAAKGAKGGVAVPPIVVKALEAYGLFGPFVTKVTPPGSHNSNKQSYLMLSDLFVWEKVQKLVPDHFTDEMLKAASSQEVKKRAENCAEEMMVELRDLWADWTEKHPAHKDLIPGDDVMIDDYLASWLKDVVTQQRRSVLGRSTFKPLTPPSRKRKSEDERNTTAKVAKK</sequence>
<dbReference type="EMBL" id="MW580853">
    <property type="protein sequence ID" value="QRM16926.1"/>
    <property type="molecule type" value="Genomic_DNA"/>
</dbReference>
<reference evidence="3" key="1">
    <citation type="journal article" date="2021" name="Microorganisms">
        <title>Genomes of Anguillid Herpesvirus 1 Strains Reveal Evolutionary Disparities and Low Genetic Diversity in the Genus Cyprinivirus.</title>
        <authorList>
            <person name="Donohoe O."/>
            <person name="Zhang H."/>
            <person name="Delrez N."/>
            <person name="Gao Y."/>
            <person name="Suarez N.M."/>
            <person name="Davison A.J."/>
            <person name="Vanderplasschen A."/>
        </authorList>
    </citation>
    <scope>NUCLEOTIDE SEQUENCE</scope>
    <source>
        <strain evidence="2">DK-206116-1</strain>
        <strain evidence="3">HVA 486123</strain>
    </source>
</reference>
<dbReference type="EMBL" id="MW580854">
    <property type="protein sequence ID" value="QRM17057.1"/>
    <property type="molecule type" value="Genomic_DNA"/>
</dbReference>
<gene>
    <name evidence="3" type="primary">ORF111</name>
</gene>
<proteinExistence type="predicted"/>
<feature type="compositionally biased region" description="Acidic residues" evidence="1">
    <location>
        <begin position="271"/>
        <end position="282"/>
    </location>
</feature>
<organism evidence="3">
    <name type="scientific">Anguillid herpesvirus 1</name>
    <dbReference type="NCBI Taxonomy" id="150286"/>
    <lineage>
        <taxon>Viruses</taxon>
        <taxon>Duplodnaviria</taxon>
        <taxon>Heunggongvirae</taxon>
        <taxon>Peploviricota</taxon>
        <taxon>Herviviricetes</taxon>
        <taxon>Herpesvirales</taxon>
        <taxon>Alloherpesviridae</taxon>
        <taxon>Cyvirus</taxon>
        <taxon>Cyvirus anguillidallo1</taxon>
    </lineage>
</organism>
<feature type="compositionally biased region" description="Acidic residues" evidence="1">
    <location>
        <begin position="203"/>
        <end position="229"/>
    </location>
</feature>
<reference evidence="3" key="2">
    <citation type="submission" date="2021-02" db="EMBL/GenBank/DDBJ databases">
        <authorList>
            <person name="Vanderplasschen A.F.C."/>
            <person name="Davison A.J."/>
        </authorList>
    </citation>
    <scope>NUCLEOTIDE SEQUENCE</scope>
    <source>
        <strain evidence="2">DK-206116-1</strain>
        <strain evidence="3">HVA 486123</strain>
    </source>
</reference>